<dbReference type="PANTHER" id="PTHR35394:SF5">
    <property type="entry name" value="DUF3176 DOMAIN-CONTAINING PROTEIN"/>
    <property type="match status" value="1"/>
</dbReference>
<dbReference type="RefSeq" id="XP_013428149.1">
    <property type="nucleotide sequence ID" value="XM_013572695.1"/>
</dbReference>
<dbReference type="Proteomes" id="UP000027730">
    <property type="component" value="Unassembled WGS sequence"/>
</dbReference>
<dbReference type="Pfam" id="PF11374">
    <property type="entry name" value="DUF3176"/>
    <property type="match status" value="1"/>
</dbReference>
<dbReference type="HOGENOM" id="CLU_015092_4_1_1"/>
<evidence type="ECO:0000313" key="3">
    <source>
        <dbReference type="EMBL" id="KEQ74054.1"/>
    </source>
</evidence>
<dbReference type="AlphaFoldDB" id="A0A074WR20"/>
<feature type="compositionally biased region" description="Low complexity" evidence="1">
    <location>
        <begin position="38"/>
        <end position="49"/>
    </location>
</feature>
<feature type="transmembrane region" description="Helical" evidence="2">
    <location>
        <begin position="547"/>
        <end position="569"/>
    </location>
</feature>
<dbReference type="PANTHER" id="PTHR35394">
    <property type="entry name" value="DUF3176 DOMAIN-CONTAINING PROTEIN"/>
    <property type="match status" value="1"/>
</dbReference>
<dbReference type="STRING" id="1043004.A0A074WR20"/>
<dbReference type="EMBL" id="KL584708">
    <property type="protein sequence ID" value="KEQ74054.1"/>
    <property type="molecule type" value="Genomic_DNA"/>
</dbReference>
<dbReference type="GeneID" id="25413517"/>
<proteinExistence type="predicted"/>
<feature type="transmembrane region" description="Helical" evidence="2">
    <location>
        <begin position="123"/>
        <end position="142"/>
    </location>
</feature>
<reference evidence="3 4" key="1">
    <citation type="journal article" date="2014" name="BMC Genomics">
        <title>Genome sequencing of four Aureobasidium pullulans varieties: biotechnological potential, stress tolerance, and description of new species.</title>
        <authorList>
            <person name="Gostin Ar C."/>
            <person name="Ohm R.A."/>
            <person name="Kogej T."/>
            <person name="Sonjak S."/>
            <person name="Turk M."/>
            <person name="Zajc J."/>
            <person name="Zalar P."/>
            <person name="Grube M."/>
            <person name="Sun H."/>
            <person name="Han J."/>
            <person name="Sharma A."/>
            <person name="Chiniquy J."/>
            <person name="Ngan C.Y."/>
            <person name="Lipzen A."/>
            <person name="Barry K."/>
            <person name="Grigoriev I.V."/>
            <person name="Gunde-Cimerman N."/>
        </authorList>
    </citation>
    <scope>NUCLEOTIDE SEQUENCE [LARGE SCALE GENOMIC DNA]</scope>
    <source>
        <strain evidence="3 4">CBS 147.97</strain>
    </source>
</reference>
<dbReference type="OrthoDB" id="5242705at2759"/>
<feature type="region of interest" description="Disordered" evidence="1">
    <location>
        <begin position="1"/>
        <end position="61"/>
    </location>
</feature>
<protein>
    <submittedName>
        <fullName evidence="3">Uncharacterized protein</fullName>
    </submittedName>
</protein>
<keyword evidence="2" id="KW-0472">Membrane</keyword>
<gene>
    <name evidence="3" type="ORF">M436DRAFT_63392</name>
</gene>
<feature type="transmembrane region" description="Helical" evidence="2">
    <location>
        <begin position="190"/>
        <end position="208"/>
    </location>
</feature>
<evidence type="ECO:0000256" key="1">
    <source>
        <dbReference type="SAM" id="MobiDB-lite"/>
    </source>
</evidence>
<evidence type="ECO:0000256" key="2">
    <source>
        <dbReference type="SAM" id="Phobius"/>
    </source>
</evidence>
<evidence type="ECO:0000313" key="4">
    <source>
        <dbReference type="Proteomes" id="UP000027730"/>
    </source>
</evidence>
<name>A0A074WR20_9PEZI</name>
<feature type="transmembrane region" description="Helical" evidence="2">
    <location>
        <begin position="91"/>
        <end position="111"/>
    </location>
</feature>
<accession>A0A074WR20</accession>
<dbReference type="InterPro" id="IPR021514">
    <property type="entry name" value="DUF3176"/>
</dbReference>
<sequence>MSTEPRSAEVLSTSPHRIYMTDDHVPNSGDGAQDNLLSAPATTDSTPTSEHQSQKVDETGMETTTSILASARSASTRNIFTQVWNKWKIEILACGLALLALFAIVMTLIVHDGRPLPQWPFRISVNALVSVFAVILKASMMLPVSESISQLKWTWYQQPRPLGHLAEFDLASRGPWGCFKLLRRCHVRNSSSIGAAITILALAGDPFIQQMIRYRSTAFLLVTDDAQAFIPRSNNYSVHGLHLGAGSESLNLTAQAAVYKGVYNSYSAVEATCTSGNCTFEDYRTLGICSHCHDTSGTIVKSCNNESECTAGLQDGPSLRLPGSAVLNVSTVVGTGSFHHSRNVTGLSKSQLLGRIGAIPNELLAFECELYPCVRTYEASVAKGNFSETLLSTSPIPASDYSAFATYYDTPMPCLINGTYHNASEFVNPDATNTIATLGLLPENQTAYVPLDCAFWYQDPLGLAEYLGDFLLGSVNQYGTSTPDWLGQLILINNSVGAYPSFNLINNTWNALAESITIHMRENGDAIGSQPAAGSVYQTETCILVQWLWIIYPASLVALTLLFTAVTVYNSMSYNRDQIWKGSPLPLMLHGLDNGIRHDHCDTNELNEIEAMAKELRVHFQKTEDGWRLVEF</sequence>
<feature type="compositionally biased region" description="Polar residues" evidence="1">
    <location>
        <begin position="1"/>
        <end position="15"/>
    </location>
</feature>
<keyword evidence="2" id="KW-0812">Transmembrane</keyword>
<keyword evidence="2" id="KW-1133">Transmembrane helix</keyword>
<organism evidence="3 4">
    <name type="scientific">Aureobasidium namibiae CBS 147.97</name>
    <dbReference type="NCBI Taxonomy" id="1043004"/>
    <lineage>
        <taxon>Eukaryota</taxon>
        <taxon>Fungi</taxon>
        <taxon>Dikarya</taxon>
        <taxon>Ascomycota</taxon>
        <taxon>Pezizomycotina</taxon>
        <taxon>Dothideomycetes</taxon>
        <taxon>Dothideomycetidae</taxon>
        <taxon>Dothideales</taxon>
        <taxon>Saccotheciaceae</taxon>
        <taxon>Aureobasidium</taxon>
    </lineage>
</organism>
<keyword evidence="4" id="KW-1185">Reference proteome</keyword>